<sequence length="279" mass="31661">MRPFIQVLAVCRQLAYTNFSGALPSVYWLLFTSKALQGKWKNLKDAYRKHWKLQKSNKSGQARKQVKSYFYAAQLSFMKDVVELGRSMSSTPVPVPGSNRHLIEETLSHSQPSEGSPSRPISSSGRPLGLLPWNKLLFSSEEKKPRRTSLQVQLTKQPSSESLNFSPTSPGVASWMDNNSRMSDYPSPDKLQPGPEMTLDKLTRKESYKAQRKNYCREKKRVANELLSSLKDPSVVVMADWLKVRGTLKSWTKLWCILKPGLLLLYKSPKVKVTLVLLS</sequence>
<feature type="compositionally biased region" description="Low complexity" evidence="1">
    <location>
        <begin position="112"/>
        <end position="127"/>
    </location>
</feature>
<protein>
    <submittedName>
        <fullName evidence="2">Uncharacterized protein</fullName>
    </submittedName>
</protein>
<evidence type="ECO:0000313" key="2">
    <source>
        <dbReference type="EMBL" id="CAD7446639.1"/>
    </source>
</evidence>
<dbReference type="AlphaFoldDB" id="A0A7R9F6B7"/>
<evidence type="ECO:0000256" key="1">
    <source>
        <dbReference type="SAM" id="MobiDB-lite"/>
    </source>
</evidence>
<accession>A0A7R9F6B7</accession>
<proteinExistence type="predicted"/>
<organism evidence="2">
    <name type="scientific">Timema bartmani</name>
    <dbReference type="NCBI Taxonomy" id="61472"/>
    <lineage>
        <taxon>Eukaryota</taxon>
        <taxon>Metazoa</taxon>
        <taxon>Ecdysozoa</taxon>
        <taxon>Arthropoda</taxon>
        <taxon>Hexapoda</taxon>
        <taxon>Insecta</taxon>
        <taxon>Pterygota</taxon>
        <taxon>Neoptera</taxon>
        <taxon>Polyneoptera</taxon>
        <taxon>Phasmatodea</taxon>
        <taxon>Timematodea</taxon>
        <taxon>Timematoidea</taxon>
        <taxon>Timematidae</taxon>
        <taxon>Timema</taxon>
    </lineage>
</organism>
<name>A0A7R9F6B7_9NEOP</name>
<reference evidence="2" key="1">
    <citation type="submission" date="2020-11" db="EMBL/GenBank/DDBJ databases">
        <authorList>
            <person name="Tran Van P."/>
        </authorList>
    </citation>
    <scope>NUCLEOTIDE SEQUENCE</scope>
</reference>
<dbReference type="EMBL" id="OD568159">
    <property type="protein sequence ID" value="CAD7446639.1"/>
    <property type="molecule type" value="Genomic_DNA"/>
</dbReference>
<gene>
    <name evidence="2" type="ORF">TBIB3V08_LOCUS8966</name>
</gene>
<feature type="region of interest" description="Disordered" evidence="1">
    <location>
        <begin position="142"/>
        <end position="197"/>
    </location>
</feature>
<feature type="region of interest" description="Disordered" evidence="1">
    <location>
        <begin position="107"/>
        <end position="127"/>
    </location>
</feature>
<dbReference type="SUPFAM" id="SSF50729">
    <property type="entry name" value="PH domain-like"/>
    <property type="match status" value="1"/>
</dbReference>
<dbReference type="Gene3D" id="2.30.29.30">
    <property type="entry name" value="Pleckstrin-homology domain (PH domain)/Phosphotyrosine-binding domain (PTB)"/>
    <property type="match status" value="1"/>
</dbReference>
<feature type="compositionally biased region" description="Polar residues" evidence="1">
    <location>
        <begin position="148"/>
        <end position="182"/>
    </location>
</feature>
<dbReference type="InterPro" id="IPR011993">
    <property type="entry name" value="PH-like_dom_sf"/>
</dbReference>